<keyword evidence="12" id="KW-1185">Reference proteome</keyword>
<name>A0A7W6FNY6_9SPHN</name>
<dbReference type="CDD" id="cd00336">
    <property type="entry name" value="Ribosomal_L22"/>
    <property type="match status" value="1"/>
</dbReference>
<evidence type="ECO:0000313" key="12">
    <source>
        <dbReference type="Proteomes" id="UP000571950"/>
    </source>
</evidence>
<dbReference type="GO" id="GO:0003735">
    <property type="term" value="F:structural constituent of ribosome"/>
    <property type="evidence" value="ECO:0007669"/>
    <property type="project" value="InterPro"/>
</dbReference>
<dbReference type="InterPro" id="IPR005727">
    <property type="entry name" value="Ribosomal_uL22_bac/chlpt-type"/>
</dbReference>
<accession>A0A7W6FNY6</accession>
<evidence type="ECO:0000256" key="4">
    <source>
        <dbReference type="ARBA" id="ARBA00022980"/>
    </source>
</evidence>
<sequence>MGKAKAPRRVGDNEALSVGTSIRGSAQKLNLVAALIRGRKVEDALNILAFSKKAMAVDVRKVLASAIANAENNHNLDVDSLVVAEASVGKSITMKRFHARGRGKSTRILKPFSRVRIVVREQTEQAEA</sequence>
<comment type="function">
    <text evidence="7">The globular domain of the protein is located near the polypeptide exit tunnel on the outside of the subunit, while an extended beta-hairpin is found that lines the wall of the exit tunnel in the center of the 70S ribosome.</text>
</comment>
<keyword evidence="2 7" id="KW-0699">rRNA-binding</keyword>
<dbReference type="PANTHER" id="PTHR13501:SF8">
    <property type="entry name" value="LARGE RIBOSOMAL SUBUNIT PROTEIN UL22M"/>
    <property type="match status" value="1"/>
</dbReference>
<dbReference type="SUPFAM" id="SSF54843">
    <property type="entry name" value="Ribosomal protein L22"/>
    <property type="match status" value="1"/>
</dbReference>
<dbReference type="PANTHER" id="PTHR13501">
    <property type="entry name" value="CHLOROPLAST 50S RIBOSOMAL PROTEIN L22-RELATED"/>
    <property type="match status" value="1"/>
</dbReference>
<keyword evidence="5 7" id="KW-0687">Ribonucleoprotein</keyword>
<evidence type="ECO:0000256" key="9">
    <source>
        <dbReference type="RuleBase" id="RU004006"/>
    </source>
</evidence>
<dbReference type="NCBIfam" id="TIGR01044">
    <property type="entry name" value="rplV_bact"/>
    <property type="match status" value="1"/>
</dbReference>
<dbReference type="InterPro" id="IPR047867">
    <property type="entry name" value="Ribosomal_uL22_bac/org-type"/>
</dbReference>
<keyword evidence="3 7" id="KW-0694">RNA-binding</keyword>
<dbReference type="GO" id="GO:0022625">
    <property type="term" value="C:cytosolic large ribosomal subunit"/>
    <property type="evidence" value="ECO:0007669"/>
    <property type="project" value="TreeGrafter"/>
</dbReference>
<evidence type="ECO:0000256" key="7">
    <source>
        <dbReference type="HAMAP-Rule" id="MF_01331"/>
    </source>
</evidence>
<evidence type="ECO:0000256" key="3">
    <source>
        <dbReference type="ARBA" id="ARBA00022884"/>
    </source>
</evidence>
<comment type="function">
    <text evidence="7 10">This protein binds specifically to 23S rRNA; its binding is stimulated by other ribosomal proteins, e.g., L4, L17, and L20. It is important during the early stages of 50S assembly. It makes multiple contacts with different domains of the 23S rRNA in the assembled 50S subunit and ribosome.</text>
</comment>
<evidence type="ECO:0000256" key="1">
    <source>
        <dbReference type="ARBA" id="ARBA00009451"/>
    </source>
</evidence>
<dbReference type="Proteomes" id="UP000571950">
    <property type="component" value="Unassembled WGS sequence"/>
</dbReference>
<dbReference type="AlphaFoldDB" id="A0A7W6FNY6"/>
<dbReference type="HAMAP" id="MF_01331_B">
    <property type="entry name" value="Ribosomal_uL22_B"/>
    <property type="match status" value="1"/>
</dbReference>
<dbReference type="GO" id="GO:0006412">
    <property type="term" value="P:translation"/>
    <property type="evidence" value="ECO:0007669"/>
    <property type="project" value="UniProtKB-UniRule"/>
</dbReference>
<organism evidence="11 12">
    <name type="scientific">Sphingobium jiangsuense</name>
    <dbReference type="NCBI Taxonomy" id="870476"/>
    <lineage>
        <taxon>Bacteria</taxon>
        <taxon>Pseudomonadati</taxon>
        <taxon>Pseudomonadota</taxon>
        <taxon>Alphaproteobacteria</taxon>
        <taxon>Sphingomonadales</taxon>
        <taxon>Sphingomonadaceae</taxon>
        <taxon>Sphingobium</taxon>
    </lineage>
</organism>
<evidence type="ECO:0000256" key="10">
    <source>
        <dbReference type="RuleBase" id="RU004008"/>
    </source>
</evidence>
<evidence type="ECO:0000256" key="2">
    <source>
        <dbReference type="ARBA" id="ARBA00022730"/>
    </source>
</evidence>
<evidence type="ECO:0000256" key="5">
    <source>
        <dbReference type="ARBA" id="ARBA00023274"/>
    </source>
</evidence>
<dbReference type="Pfam" id="PF00237">
    <property type="entry name" value="Ribosomal_L22"/>
    <property type="match status" value="1"/>
</dbReference>
<comment type="caution">
    <text evidence="11">The sequence shown here is derived from an EMBL/GenBank/DDBJ whole genome shotgun (WGS) entry which is preliminary data.</text>
</comment>
<dbReference type="EMBL" id="JACIDT010000003">
    <property type="protein sequence ID" value="MBB3925571.1"/>
    <property type="molecule type" value="Genomic_DNA"/>
</dbReference>
<dbReference type="InterPro" id="IPR001063">
    <property type="entry name" value="Ribosomal_uL22"/>
</dbReference>
<dbReference type="Gene3D" id="3.90.470.10">
    <property type="entry name" value="Ribosomal protein L22/L17"/>
    <property type="match status" value="1"/>
</dbReference>
<protein>
    <recommendedName>
        <fullName evidence="6 7">Large ribosomal subunit protein uL22</fullName>
    </recommendedName>
</protein>
<evidence type="ECO:0000256" key="8">
    <source>
        <dbReference type="RuleBase" id="RU004005"/>
    </source>
</evidence>
<dbReference type="RefSeq" id="WP_188071105.1">
    <property type="nucleotide sequence ID" value="NZ_BSPS01000018.1"/>
</dbReference>
<evidence type="ECO:0000313" key="11">
    <source>
        <dbReference type="EMBL" id="MBB3925571.1"/>
    </source>
</evidence>
<comment type="similarity">
    <text evidence="1 7 8">Belongs to the universal ribosomal protein uL22 family.</text>
</comment>
<reference evidence="11 12" key="1">
    <citation type="submission" date="2020-08" db="EMBL/GenBank/DDBJ databases">
        <title>Genomic Encyclopedia of Type Strains, Phase IV (KMG-IV): sequencing the most valuable type-strain genomes for metagenomic binning, comparative biology and taxonomic classification.</title>
        <authorList>
            <person name="Goeker M."/>
        </authorList>
    </citation>
    <scope>NUCLEOTIDE SEQUENCE [LARGE SCALE GENOMIC DNA]</scope>
    <source>
        <strain evidence="11 12">DSM 26189</strain>
    </source>
</reference>
<dbReference type="GO" id="GO:0019843">
    <property type="term" value="F:rRNA binding"/>
    <property type="evidence" value="ECO:0007669"/>
    <property type="project" value="UniProtKB-UniRule"/>
</dbReference>
<gene>
    <name evidence="7" type="primary">rplV</name>
    <name evidence="11" type="ORF">GGR43_001284</name>
</gene>
<keyword evidence="4 7" id="KW-0689">Ribosomal protein</keyword>
<comment type="subunit">
    <text evidence="7 9">Part of the 50S ribosomal subunit.</text>
</comment>
<dbReference type="InterPro" id="IPR036394">
    <property type="entry name" value="Ribosomal_uL22_sf"/>
</dbReference>
<proteinExistence type="inferred from homology"/>
<evidence type="ECO:0000256" key="6">
    <source>
        <dbReference type="ARBA" id="ARBA00035207"/>
    </source>
</evidence>